<evidence type="ECO:0000256" key="1">
    <source>
        <dbReference type="ARBA" id="ARBA00004141"/>
    </source>
</evidence>
<evidence type="ECO:0000313" key="8">
    <source>
        <dbReference type="EMBL" id="BBZ35571.1"/>
    </source>
</evidence>
<comment type="similarity">
    <text evidence="2 7">Belongs to the purine-cytosine permease (2.A.39) family.</text>
</comment>
<keyword evidence="6 7" id="KW-0472">Membrane</keyword>
<dbReference type="GO" id="GO:0005886">
    <property type="term" value="C:plasma membrane"/>
    <property type="evidence" value="ECO:0007669"/>
    <property type="project" value="TreeGrafter"/>
</dbReference>
<dbReference type="Gene3D" id="1.10.4160.10">
    <property type="entry name" value="Hydantoin permease"/>
    <property type="match status" value="1"/>
</dbReference>
<accession>A0A7I7Y3L8</accession>
<dbReference type="PANTHER" id="PTHR31806">
    <property type="entry name" value="PURINE-CYTOSINE PERMEASE FCY2-RELATED"/>
    <property type="match status" value="1"/>
</dbReference>
<evidence type="ECO:0000256" key="6">
    <source>
        <dbReference type="ARBA" id="ARBA00023136"/>
    </source>
</evidence>
<organism evidence="8 9">
    <name type="scientific">Mycolicibacterium confluentis</name>
    <dbReference type="NCBI Taxonomy" id="28047"/>
    <lineage>
        <taxon>Bacteria</taxon>
        <taxon>Bacillati</taxon>
        <taxon>Actinomycetota</taxon>
        <taxon>Actinomycetes</taxon>
        <taxon>Mycobacteriales</taxon>
        <taxon>Mycobacteriaceae</taxon>
        <taxon>Mycolicibacterium</taxon>
    </lineage>
</organism>
<dbReference type="InterPro" id="IPR001248">
    <property type="entry name" value="Pur-cyt_permease"/>
</dbReference>
<dbReference type="Proteomes" id="UP000466931">
    <property type="component" value="Chromosome"/>
</dbReference>
<gene>
    <name evidence="8" type="ORF">MCNF_41760</name>
</gene>
<evidence type="ECO:0000256" key="3">
    <source>
        <dbReference type="ARBA" id="ARBA00022448"/>
    </source>
</evidence>
<dbReference type="AlphaFoldDB" id="A0A7I7Y3L8"/>
<keyword evidence="3 7" id="KW-0813">Transport</keyword>
<reference evidence="8" key="2">
    <citation type="submission" date="2020-02" db="EMBL/GenBank/DDBJ databases">
        <authorList>
            <person name="Matsumoto Y."/>
            <person name="Motooka D."/>
            <person name="Nakamura S."/>
        </authorList>
    </citation>
    <scope>NUCLEOTIDE SEQUENCE</scope>
    <source>
        <strain evidence="8">JCM 13671</strain>
    </source>
</reference>
<dbReference type="InterPro" id="IPR026030">
    <property type="entry name" value="Pur-cyt_permease_Fcy2/21/22"/>
</dbReference>
<keyword evidence="5" id="KW-1133">Transmembrane helix</keyword>
<reference evidence="8" key="1">
    <citation type="journal article" date="2019" name="Emerg. Microbes Infect.">
        <title>Comprehensive subspecies identification of 175 nontuberculous mycobacteria species based on 7547 genomic profiles.</title>
        <authorList>
            <person name="Matsumoto Y."/>
            <person name="Kinjo T."/>
            <person name="Motooka D."/>
            <person name="Nabeya D."/>
            <person name="Jung N."/>
            <person name="Uechi K."/>
            <person name="Horii T."/>
            <person name="Iida T."/>
            <person name="Fujita J."/>
            <person name="Nakamura S."/>
        </authorList>
    </citation>
    <scope>NUCLEOTIDE SEQUENCE [LARGE SCALE GENOMIC DNA]</scope>
    <source>
        <strain evidence="8">JCM 13671</strain>
    </source>
</reference>
<dbReference type="OrthoDB" id="9809167at2"/>
<dbReference type="RefSeq" id="WP_085151653.1">
    <property type="nucleotide sequence ID" value="NZ_AP022612.1"/>
</dbReference>
<name>A0A7I7Y3L8_9MYCO</name>
<dbReference type="PIRSF" id="PIRSF002744">
    <property type="entry name" value="Pur-cyt_permease"/>
    <property type="match status" value="1"/>
</dbReference>
<evidence type="ECO:0000256" key="2">
    <source>
        <dbReference type="ARBA" id="ARBA00008974"/>
    </source>
</evidence>
<comment type="subcellular location">
    <subcellularLocation>
        <location evidence="1">Membrane</location>
        <topology evidence="1">Multi-pass membrane protein</topology>
    </subcellularLocation>
</comment>
<dbReference type="PANTHER" id="PTHR31806:SF1">
    <property type="entry name" value="PURINE-CYTOSINE PERMEASE FCY2-RELATED"/>
    <property type="match status" value="1"/>
</dbReference>
<evidence type="ECO:0000256" key="5">
    <source>
        <dbReference type="ARBA" id="ARBA00022989"/>
    </source>
</evidence>
<keyword evidence="9" id="KW-1185">Reference proteome</keyword>
<proteinExistence type="inferred from homology"/>
<keyword evidence="4" id="KW-0812">Transmembrane</keyword>
<dbReference type="GO" id="GO:0022857">
    <property type="term" value="F:transmembrane transporter activity"/>
    <property type="evidence" value="ECO:0007669"/>
    <property type="project" value="InterPro"/>
</dbReference>
<evidence type="ECO:0000256" key="7">
    <source>
        <dbReference type="PIRNR" id="PIRNR002744"/>
    </source>
</evidence>
<dbReference type="EMBL" id="AP022612">
    <property type="protein sequence ID" value="BBZ35571.1"/>
    <property type="molecule type" value="Genomic_DNA"/>
</dbReference>
<evidence type="ECO:0000256" key="4">
    <source>
        <dbReference type="ARBA" id="ARBA00022692"/>
    </source>
</evidence>
<dbReference type="Pfam" id="PF02133">
    <property type="entry name" value="Transp_cyt_pur"/>
    <property type="match status" value="1"/>
</dbReference>
<evidence type="ECO:0000313" key="9">
    <source>
        <dbReference type="Proteomes" id="UP000466931"/>
    </source>
</evidence>
<protein>
    <submittedName>
        <fullName evidence="8">Putative purine/cytosine permease</fullName>
    </submittedName>
</protein>
<sequence length="521" mass="56162">MQERVAQEGTQAVAAKIDAVGKVESYGIEYIPDEDRHSQPRNLLWILFGGSMTFGIIVIGWVPVSLGLGWWASASAIVVGSAIGATLMAPMGLLGLRSGSNNPVASGAHFGALGRMIGSALGITADIVFAALCIWAAGEVLARSVVRIFGIESQTTTVVLLILAYALVAVVMTVIAVLGHANMVTFTKWMVPTAGTIMIVYVFIAARDFDPSYAGGDYALGSFWPTWILGMLACAGTVNSYGPYVGDWTRHISTTKFAPQQSVRAAWIGGFFGMGGAFMFGAYTAVTFKDPINAYATEFANNVPYWFLFFALYLAFVPGTAQAVINIYNMGLDFSSIVPGLSRVRATIYLSIVSTALVFVGAFYQQLSAIVSSYLAILIVLGAPWSVINLIGYFNNRGYYDPDSLQVYNRGQMGGRYWSSFGLNHRAVIAWVSAVTVGMLFVNTGWYVGPGAQMFDGADFGFIVSTCVAAMVYVAFLKFNPEPAYTFGPKGARIASAPQERYGDFMPIQPMDMSRGRWRIG</sequence>